<dbReference type="PANTHER" id="PTHR10807:SF128">
    <property type="entry name" value="PHOSPHATIDYLINOSITOL-3,5-BISPHOSPHATE 3-PHOSPHATASE"/>
    <property type="match status" value="1"/>
</dbReference>
<feature type="region of interest" description="Disordered" evidence="4">
    <location>
        <begin position="508"/>
        <end position="531"/>
    </location>
</feature>
<protein>
    <submittedName>
        <fullName evidence="6">Phosphatases II</fullName>
    </submittedName>
</protein>
<dbReference type="GO" id="GO:0005737">
    <property type="term" value="C:cytoplasm"/>
    <property type="evidence" value="ECO:0007669"/>
    <property type="project" value="TreeGrafter"/>
</dbReference>
<evidence type="ECO:0000259" key="5">
    <source>
        <dbReference type="PROSITE" id="PS51339"/>
    </source>
</evidence>
<dbReference type="SUPFAM" id="SSF52799">
    <property type="entry name" value="(Phosphotyrosine protein) phosphatases II"/>
    <property type="match status" value="1"/>
</dbReference>
<dbReference type="OrthoDB" id="271628at2759"/>
<dbReference type="PROSITE" id="PS51339">
    <property type="entry name" value="PPASE_MYOTUBULARIN"/>
    <property type="match status" value="1"/>
</dbReference>
<keyword evidence="7" id="KW-1185">Reference proteome</keyword>
<dbReference type="GO" id="GO:0016020">
    <property type="term" value="C:membrane"/>
    <property type="evidence" value="ECO:0007669"/>
    <property type="project" value="TreeGrafter"/>
</dbReference>
<name>A0A3N4IN19_ASCIM</name>
<organism evidence="6 7">
    <name type="scientific">Ascobolus immersus RN42</name>
    <dbReference type="NCBI Taxonomy" id="1160509"/>
    <lineage>
        <taxon>Eukaryota</taxon>
        <taxon>Fungi</taxon>
        <taxon>Dikarya</taxon>
        <taxon>Ascomycota</taxon>
        <taxon>Pezizomycotina</taxon>
        <taxon>Pezizomycetes</taxon>
        <taxon>Pezizales</taxon>
        <taxon>Ascobolaceae</taxon>
        <taxon>Ascobolus</taxon>
    </lineage>
</organism>
<feature type="active site" description="Phosphocysteine intermediate" evidence="2">
    <location>
        <position position="408"/>
    </location>
</feature>
<dbReference type="InterPro" id="IPR016130">
    <property type="entry name" value="Tyr_Pase_AS"/>
</dbReference>
<dbReference type="InterPro" id="IPR011993">
    <property type="entry name" value="PH-like_dom_sf"/>
</dbReference>
<dbReference type="InterPro" id="IPR029021">
    <property type="entry name" value="Prot-tyrosine_phosphatase-like"/>
</dbReference>
<feature type="compositionally biased region" description="Basic and acidic residues" evidence="4">
    <location>
        <begin position="775"/>
        <end position="785"/>
    </location>
</feature>
<sequence>MEYIKVPKVNNVHLLTKGIPRPGSLHITPHHLIFRHEVPKPSPSERPISSPSRSSSSNSTTTQSKPLPSPQSEIWITYPIISQATRSSTNSSGYSSLRIRCRDFTFITFHFFVDKDCKDVFESIKALSCKTSLERLYAFFYKPPPQEAKYNGWELYDAKREYERMGVGTTTKAWRFSNINADYSFCPSYPSILVVPTSISDNTLKYVSKYRSRERIPALTYLHSLNNCTITRSSQPLVGVRGNRSVQDEKLVAAIFSSSDPRNMLESYEKENGSDERLASELDCITSSQTETKKIYGAQQSNLIIDARPTMNAYAMQAAGAGSENMDNYRMGGSCTKQYLGIDNIHVMRDSLLKVVEAIKDSDVTPLPPNRELLRKSGWLGHVTTLIEGVAIIVKQVAIQHSHVLIHCSDGWDRTSQLSALAQLCLDPYYRTLEGFMILVEKDWLSFGHRFRDRSGIGSSEKSFVEKIINLPREDNGEEPEDTGLSGFHEGVQNAFSQAKLFFGRKAQSEPEPEFEGSFLPDGTRKTPNPPPPSVVNMKETSPTFHHFLDATYQLLNQYPTRFEFNERFLRRLLYHVYSCQYGTFLYNCERERLAANIAGRTRSVWDYFLSRKHLFTNPHYATADDLKEKGSWSVIVPKSTDVRWWWELWGRTDQEMNGTPEREVRESSVTTPAEVETTSSDKDSTATPPLAAPAQGQIAKQASASSGQEPLSHQHAANSLNTPPALERATATKAENDPVNTALDAVQGGLQGLKLGVEGLMRAGSTRNSSPARKAKEQIEVEMM</sequence>
<evidence type="ECO:0000256" key="1">
    <source>
        <dbReference type="ARBA" id="ARBA00007471"/>
    </source>
</evidence>
<feature type="region of interest" description="Disordered" evidence="4">
    <location>
        <begin position="762"/>
        <end position="785"/>
    </location>
</feature>
<reference evidence="6 7" key="1">
    <citation type="journal article" date="2018" name="Nat. Ecol. Evol.">
        <title>Pezizomycetes genomes reveal the molecular basis of ectomycorrhizal truffle lifestyle.</title>
        <authorList>
            <person name="Murat C."/>
            <person name="Payen T."/>
            <person name="Noel B."/>
            <person name="Kuo A."/>
            <person name="Morin E."/>
            <person name="Chen J."/>
            <person name="Kohler A."/>
            <person name="Krizsan K."/>
            <person name="Balestrini R."/>
            <person name="Da Silva C."/>
            <person name="Montanini B."/>
            <person name="Hainaut M."/>
            <person name="Levati E."/>
            <person name="Barry K.W."/>
            <person name="Belfiori B."/>
            <person name="Cichocki N."/>
            <person name="Clum A."/>
            <person name="Dockter R.B."/>
            <person name="Fauchery L."/>
            <person name="Guy J."/>
            <person name="Iotti M."/>
            <person name="Le Tacon F."/>
            <person name="Lindquist E.A."/>
            <person name="Lipzen A."/>
            <person name="Malagnac F."/>
            <person name="Mello A."/>
            <person name="Molinier V."/>
            <person name="Miyauchi S."/>
            <person name="Poulain J."/>
            <person name="Riccioni C."/>
            <person name="Rubini A."/>
            <person name="Sitrit Y."/>
            <person name="Splivallo R."/>
            <person name="Traeger S."/>
            <person name="Wang M."/>
            <person name="Zifcakova L."/>
            <person name="Wipf D."/>
            <person name="Zambonelli A."/>
            <person name="Paolocci F."/>
            <person name="Nowrousian M."/>
            <person name="Ottonello S."/>
            <person name="Baldrian P."/>
            <person name="Spatafora J.W."/>
            <person name="Henrissat B."/>
            <person name="Nagy L.G."/>
            <person name="Aury J.M."/>
            <person name="Wincker P."/>
            <person name="Grigoriev I.V."/>
            <person name="Bonfante P."/>
            <person name="Martin F.M."/>
        </authorList>
    </citation>
    <scope>NUCLEOTIDE SEQUENCE [LARGE SCALE GENOMIC DNA]</scope>
    <source>
        <strain evidence="6 7">RN42</strain>
    </source>
</reference>
<feature type="compositionally biased region" description="Polar residues" evidence="4">
    <location>
        <begin position="699"/>
        <end position="723"/>
    </location>
</feature>
<evidence type="ECO:0000256" key="4">
    <source>
        <dbReference type="SAM" id="MobiDB-lite"/>
    </source>
</evidence>
<evidence type="ECO:0000313" key="7">
    <source>
        <dbReference type="Proteomes" id="UP000275078"/>
    </source>
</evidence>
<feature type="compositionally biased region" description="Basic and acidic residues" evidence="4">
    <location>
        <begin position="657"/>
        <end position="667"/>
    </location>
</feature>
<feature type="binding site" evidence="3">
    <location>
        <begin position="344"/>
        <end position="345"/>
    </location>
    <ligand>
        <name>substrate</name>
    </ligand>
</feature>
<feature type="domain" description="Myotubularin phosphatase" evidence="5">
    <location>
        <begin position="152"/>
        <end position="650"/>
    </location>
</feature>
<feature type="region of interest" description="Disordered" evidence="4">
    <location>
        <begin position="36"/>
        <end position="70"/>
    </location>
</feature>
<dbReference type="GO" id="GO:0004438">
    <property type="term" value="F:phosphatidylinositol-3-phosphate phosphatase activity"/>
    <property type="evidence" value="ECO:0007669"/>
    <property type="project" value="TreeGrafter"/>
</dbReference>
<dbReference type="EMBL" id="ML119648">
    <property type="protein sequence ID" value="RPA86817.1"/>
    <property type="molecule type" value="Genomic_DNA"/>
</dbReference>
<proteinExistence type="inferred from homology"/>
<dbReference type="Proteomes" id="UP000275078">
    <property type="component" value="Unassembled WGS sequence"/>
</dbReference>
<dbReference type="STRING" id="1160509.A0A3N4IN19"/>
<evidence type="ECO:0000256" key="2">
    <source>
        <dbReference type="PIRSR" id="PIRSR630564-1"/>
    </source>
</evidence>
<gene>
    <name evidence="6" type="ORF">BJ508DRAFT_120641</name>
</gene>
<dbReference type="AlphaFoldDB" id="A0A3N4IN19"/>
<feature type="region of interest" description="Disordered" evidence="4">
    <location>
        <begin position="657"/>
        <end position="723"/>
    </location>
</feature>
<accession>A0A3N4IN19</accession>
<dbReference type="InterPro" id="IPR030564">
    <property type="entry name" value="Myotubularin"/>
</dbReference>
<dbReference type="Gene3D" id="2.30.29.30">
    <property type="entry name" value="Pleckstrin-homology domain (PH domain)/Phosphotyrosine-binding domain (PTB)"/>
    <property type="match status" value="1"/>
</dbReference>
<feature type="compositionally biased region" description="Low complexity" evidence="4">
    <location>
        <begin position="45"/>
        <end position="66"/>
    </location>
</feature>
<dbReference type="SUPFAM" id="SSF50729">
    <property type="entry name" value="PH domain-like"/>
    <property type="match status" value="1"/>
</dbReference>
<evidence type="ECO:0000256" key="3">
    <source>
        <dbReference type="PIRSR" id="PIRSR630564-2"/>
    </source>
</evidence>
<dbReference type="InterPro" id="IPR048994">
    <property type="entry name" value="PH-GRAM_MTMR6-9"/>
</dbReference>
<evidence type="ECO:0000313" key="6">
    <source>
        <dbReference type="EMBL" id="RPA86817.1"/>
    </source>
</evidence>
<dbReference type="InterPro" id="IPR010569">
    <property type="entry name" value="Myotubularin-like_Pase_dom"/>
</dbReference>
<dbReference type="Pfam" id="PF21098">
    <property type="entry name" value="PH-GRAM_MTMR6-like"/>
    <property type="match status" value="1"/>
</dbReference>
<dbReference type="PANTHER" id="PTHR10807">
    <property type="entry name" value="MYOTUBULARIN-RELATED"/>
    <property type="match status" value="1"/>
</dbReference>
<dbReference type="GO" id="GO:0046856">
    <property type="term" value="P:phosphatidylinositol dephosphorylation"/>
    <property type="evidence" value="ECO:0007669"/>
    <property type="project" value="TreeGrafter"/>
</dbReference>
<dbReference type="Pfam" id="PF06602">
    <property type="entry name" value="Myotub-related"/>
    <property type="match status" value="1"/>
</dbReference>
<dbReference type="PROSITE" id="PS00383">
    <property type="entry name" value="TYR_PHOSPHATASE_1"/>
    <property type="match status" value="1"/>
</dbReference>
<comment type="similarity">
    <text evidence="1">Belongs to the protein-tyrosine phosphatase family. Non-receptor class myotubularin subfamily.</text>
</comment>
<feature type="binding site" evidence="3">
    <location>
        <begin position="408"/>
        <end position="414"/>
    </location>
    <ligand>
        <name>substrate</name>
    </ligand>
</feature>